<evidence type="ECO:0000313" key="1">
    <source>
        <dbReference type="EMBL" id="KKN16007.1"/>
    </source>
</evidence>
<comment type="caution">
    <text evidence="1">The sequence shown here is derived from an EMBL/GenBank/DDBJ whole genome shotgun (WGS) entry which is preliminary data.</text>
</comment>
<proteinExistence type="predicted"/>
<protein>
    <submittedName>
        <fullName evidence="1">Uncharacterized protein</fullName>
    </submittedName>
</protein>
<reference evidence="1" key="1">
    <citation type="journal article" date="2015" name="Nature">
        <title>Complex archaea that bridge the gap between prokaryotes and eukaryotes.</title>
        <authorList>
            <person name="Spang A."/>
            <person name="Saw J.H."/>
            <person name="Jorgensen S.L."/>
            <person name="Zaremba-Niedzwiedzka K."/>
            <person name="Martijn J."/>
            <person name="Lind A.E."/>
            <person name="van Eijk R."/>
            <person name="Schleper C."/>
            <person name="Guy L."/>
            <person name="Ettema T.J."/>
        </authorList>
    </citation>
    <scope>NUCLEOTIDE SEQUENCE</scope>
</reference>
<dbReference type="AlphaFoldDB" id="A0A0F9NV88"/>
<accession>A0A0F9NV88</accession>
<gene>
    <name evidence="1" type="ORF">LCGC14_0980320</name>
</gene>
<organism evidence="1">
    <name type="scientific">marine sediment metagenome</name>
    <dbReference type="NCBI Taxonomy" id="412755"/>
    <lineage>
        <taxon>unclassified sequences</taxon>
        <taxon>metagenomes</taxon>
        <taxon>ecological metagenomes</taxon>
    </lineage>
</organism>
<name>A0A0F9NV88_9ZZZZ</name>
<dbReference type="EMBL" id="LAZR01003656">
    <property type="protein sequence ID" value="KKN16007.1"/>
    <property type="molecule type" value="Genomic_DNA"/>
</dbReference>
<sequence length="188" mass="21482">MNAPMIKPNGFRKENPAHLVAGKEDADYKTPLPINQLFKVLLQATVQSCSKLKRMRIEVDMGLTEKEGSAKRDIGIFTGKFRVQGNVNWVVTINWTHKRHQDLPSYHAYVKYGDADIALVPSLVHPRSPTIWFSRFMQPDDLKRDCIEYIARRTGKPYIWDLMGGPEVDARLMPAEIREYAGEAVIAR</sequence>